<gene>
    <name evidence="1" type="ORF">MM415B00505_0036</name>
</gene>
<protein>
    <submittedName>
        <fullName evidence="1">Uncharacterized protein</fullName>
    </submittedName>
</protein>
<proteinExistence type="predicted"/>
<evidence type="ECO:0000313" key="1">
    <source>
        <dbReference type="EMBL" id="QJA64372.1"/>
    </source>
</evidence>
<dbReference type="EMBL" id="MT141518">
    <property type="protein sequence ID" value="QJA64372.1"/>
    <property type="molecule type" value="Genomic_DNA"/>
</dbReference>
<accession>A0A6M3J678</accession>
<organism evidence="1">
    <name type="scientific">viral metagenome</name>
    <dbReference type="NCBI Taxonomy" id="1070528"/>
    <lineage>
        <taxon>unclassified sequences</taxon>
        <taxon>metagenomes</taxon>
        <taxon>organismal metagenomes</taxon>
    </lineage>
</organism>
<dbReference type="AlphaFoldDB" id="A0A6M3J678"/>
<name>A0A6M3J678_9ZZZZ</name>
<reference evidence="1" key="1">
    <citation type="submission" date="2020-03" db="EMBL/GenBank/DDBJ databases">
        <title>The deep terrestrial virosphere.</title>
        <authorList>
            <person name="Holmfeldt K."/>
            <person name="Nilsson E."/>
            <person name="Simone D."/>
            <person name="Lopez-Fernandez M."/>
            <person name="Wu X."/>
            <person name="de Brujin I."/>
            <person name="Lundin D."/>
            <person name="Andersson A."/>
            <person name="Bertilsson S."/>
            <person name="Dopson M."/>
        </authorList>
    </citation>
    <scope>NUCLEOTIDE SEQUENCE</scope>
    <source>
        <strain evidence="1">MM415B00505</strain>
    </source>
</reference>
<sequence length="137" mass="15929">MPKLSPGTWIERELFESKAYLALKGIAPQLLILIYGKRKFEKHGKKGNEKRVCVNGDCISFTYIEARKKYGITFPRFLRGIDDLLSKGFLKIEHQGGGYQKDKTIFALSGNWIIWKPGMNFNNRKKERNQRGYLNKE</sequence>